<proteinExistence type="predicted"/>
<dbReference type="Pfam" id="PF22764">
    <property type="entry name" value="E217_Gp32"/>
    <property type="match status" value="1"/>
</dbReference>
<dbReference type="RefSeq" id="WP_088255276.1">
    <property type="nucleotide sequence ID" value="NZ_NIDE01000005.1"/>
</dbReference>
<accession>A0A225DKQ1</accession>
<dbReference type="EMBL" id="NIDE01000005">
    <property type="protein sequence ID" value="OWK42060.1"/>
    <property type="molecule type" value="Genomic_DNA"/>
</dbReference>
<comment type="caution">
    <text evidence="1">The sequence shown here is derived from an EMBL/GenBank/DDBJ whole genome shotgun (WGS) entry which is preliminary data.</text>
</comment>
<keyword evidence="2" id="KW-1185">Reference proteome</keyword>
<dbReference type="AlphaFoldDB" id="A0A225DKQ1"/>
<name>A0A225DKQ1_9BACT</name>
<reference evidence="2" key="1">
    <citation type="submission" date="2017-06" db="EMBL/GenBank/DDBJ databases">
        <title>Genome analysis of Fimbriiglobus ruber SP5, the first member of the order Planctomycetales with confirmed chitinolytic capability.</title>
        <authorList>
            <person name="Ravin N.V."/>
            <person name="Rakitin A.L."/>
            <person name="Ivanova A.A."/>
            <person name="Beletsky A.V."/>
            <person name="Kulichevskaya I.S."/>
            <person name="Mardanov A.V."/>
            <person name="Dedysh S.N."/>
        </authorList>
    </citation>
    <scope>NUCLEOTIDE SEQUENCE [LARGE SCALE GENOMIC DNA]</scope>
    <source>
        <strain evidence="2">SP5</strain>
    </source>
</reference>
<evidence type="ECO:0000313" key="2">
    <source>
        <dbReference type="Proteomes" id="UP000214646"/>
    </source>
</evidence>
<evidence type="ECO:0000313" key="1">
    <source>
        <dbReference type="EMBL" id="OWK42060.1"/>
    </source>
</evidence>
<protein>
    <submittedName>
        <fullName evidence="1">Phage tail fiber protein</fullName>
    </submittedName>
</protein>
<sequence length="149" mass="15314">MSNDITGFGSAISLVASSTFPVGIAITQLADDSDPFDMSSVKIADTAMGVNGDLIKWSRAIGKPVTISVIPGSLDDINLATLAAANNATQGQANAQDVITITILYPDGSVITFSNGFLTDAPFGSSLASSGRLKTKTYGFMFQAITGTV</sequence>
<gene>
    <name evidence="1" type="ORF">FRUB_04138</name>
</gene>
<dbReference type="Proteomes" id="UP000214646">
    <property type="component" value="Unassembled WGS sequence"/>
</dbReference>
<organism evidence="1 2">
    <name type="scientific">Fimbriiglobus ruber</name>
    <dbReference type="NCBI Taxonomy" id="1908690"/>
    <lineage>
        <taxon>Bacteria</taxon>
        <taxon>Pseudomonadati</taxon>
        <taxon>Planctomycetota</taxon>
        <taxon>Planctomycetia</taxon>
        <taxon>Gemmatales</taxon>
        <taxon>Gemmataceae</taxon>
        <taxon>Fimbriiglobus</taxon>
    </lineage>
</organism>
<dbReference type="OrthoDB" id="6522263at2"/>
<dbReference type="InterPro" id="IPR054440">
    <property type="entry name" value="Gp32-like"/>
</dbReference>